<evidence type="ECO:0000313" key="2">
    <source>
        <dbReference type="Proteomes" id="UP000002493"/>
    </source>
</evidence>
<dbReference type="Proteomes" id="UP000002493">
    <property type="component" value="Chromosome 2"/>
</dbReference>
<name>Q87GQ0_VIBPA</name>
<organism evidence="1 2">
    <name type="scientific">Vibrio parahaemolyticus serotype O3:K6 (strain RIMD 2210633)</name>
    <dbReference type="NCBI Taxonomy" id="223926"/>
    <lineage>
        <taxon>Bacteria</taxon>
        <taxon>Pseudomonadati</taxon>
        <taxon>Pseudomonadota</taxon>
        <taxon>Gammaproteobacteria</taxon>
        <taxon>Vibrionales</taxon>
        <taxon>Vibrionaceae</taxon>
        <taxon>Vibrio</taxon>
    </lineage>
</organism>
<dbReference type="HOGENOM" id="CLU_3174684_0_0_6"/>
<dbReference type="EMBL" id="BA000032">
    <property type="protein sequence ID" value="BAC62608.1"/>
    <property type="molecule type" value="Genomic_DNA"/>
</dbReference>
<sequence>MDARKNGEASWQTPDSSQFIPANLKWTMDGKAPRARFKDTVGGRRSF</sequence>
<evidence type="ECO:0000313" key="1">
    <source>
        <dbReference type="EMBL" id="BAC62608.1"/>
    </source>
</evidence>
<dbReference type="AlphaFoldDB" id="Q87GQ0"/>
<proteinExistence type="predicted"/>
<accession>Q87GQ0</accession>
<reference evidence="1 2" key="1">
    <citation type="journal article" date="2003" name="Lancet">
        <title>Genome sequence of Vibrio parahaemolyticus: a pathogenic mechanism distinct from that of V. cholerae.</title>
        <authorList>
            <person name="Makino K."/>
            <person name="Oshima K."/>
            <person name="Kurokawa K."/>
            <person name="Yokoyama K."/>
            <person name="Uda T."/>
            <person name="Tagomori K."/>
            <person name="Iijima Y."/>
            <person name="Najima M."/>
            <person name="Nakano M."/>
            <person name="Yamashita A."/>
            <person name="Kubota Y."/>
            <person name="Kimura S."/>
            <person name="Yasunaga T."/>
            <person name="Honda T."/>
            <person name="Shinagawa H."/>
            <person name="Hattori M."/>
            <person name="Iida T."/>
        </authorList>
    </citation>
    <scope>NUCLEOTIDE SEQUENCE [LARGE SCALE GENOMIC DNA]</scope>
    <source>
        <strain evidence="2">RIMD 2210633</strain>
    </source>
</reference>
<protein>
    <submittedName>
        <fullName evidence="1">Putative colicin polypeptide</fullName>
    </submittedName>
</protein>
<gene>
    <name evidence="1" type="ordered locus">VPA1264</name>
</gene>
<dbReference type="KEGG" id="vpa:VPA1264"/>